<keyword evidence="3" id="KW-1185">Reference proteome</keyword>
<reference evidence="2 3" key="1">
    <citation type="submission" date="2020-09" db="EMBL/GenBank/DDBJ databases">
        <title>Bacillus nautilus sp. nov., Chryseoglobus crepusculi sp. nov, and Psychrobacter noctis sp. nov., isolated from deep-sea sponges from the equatorial Atlantic.</title>
        <authorList>
            <person name="Stennett H.L."/>
            <person name="Williams S.E."/>
        </authorList>
    </citation>
    <scope>NUCLEOTIDE SEQUENCE [LARGE SCALE GENOMIC DNA]</scope>
    <source>
        <strain evidence="2 3">28M-24</strain>
    </source>
</reference>
<dbReference type="Proteomes" id="UP000627521">
    <property type="component" value="Unassembled WGS sequence"/>
</dbReference>
<dbReference type="EMBL" id="JACXXH010000001">
    <property type="protein sequence ID" value="MBD3862487.1"/>
    <property type="molecule type" value="Genomic_DNA"/>
</dbReference>
<comment type="caution">
    <text evidence="2">The sequence shown here is derived from an EMBL/GenBank/DDBJ whole genome shotgun (WGS) entry which is preliminary data.</text>
</comment>
<organism evidence="2 3">
    <name type="scientific">Olleya marilimosa</name>
    <dbReference type="NCBI Taxonomy" id="272164"/>
    <lineage>
        <taxon>Bacteria</taxon>
        <taxon>Pseudomonadati</taxon>
        <taxon>Bacteroidota</taxon>
        <taxon>Flavobacteriia</taxon>
        <taxon>Flavobacteriales</taxon>
        <taxon>Flavobacteriaceae</taxon>
    </lineage>
</organism>
<sequence length="196" mass="22704">MSLLKNSCLAIFTLVLIISCGSSNVTANKRASVISTNNINTTFNSEYKRHVKEYYGQIESKEYKVIRKKIEQELPCQISPQNAVLIHFRQQANNCISMYENGSNYLKSLKFNLKMSSKVSKDRGLSDFFVFTKDAYLLDQINMKKNFIVDSGFFSNNIFTEREMCSAFIIIKPDGKFLKYYGEDYYTKIKDFLKVD</sequence>
<dbReference type="PROSITE" id="PS51257">
    <property type="entry name" value="PROKAR_LIPOPROTEIN"/>
    <property type="match status" value="1"/>
</dbReference>
<evidence type="ECO:0000313" key="3">
    <source>
        <dbReference type="Proteomes" id="UP000627521"/>
    </source>
</evidence>
<name>A0ABR8LQI1_9FLAO</name>
<accession>A0ABR8LQI1</accession>
<evidence type="ECO:0000313" key="2">
    <source>
        <dbReference type="EMBL" id="MBD3862487.1"/>
    </source>
</evidence>
<keyword evidence="1" id="KW-0732">Signal</keyword>
<evidence type="ECO:0000256" key="1">
    <source>
        <dbReference type="SAM" id="SignalP"/>
    </source>
</evidence>
<proteinExistence type="predicted"/>
<gene>
    <name evidence="2" type="ORF">IEG06_03420</name>
</gene>
<dbReference type="RefSeq" id="WP_191099051.1">
    <property type="nucleotide sequence ID" value="NZ_JACXXF010000001.1"/>
</dbReference>
<evidence type="ECO:0008006" key="4">
    <source>
        <dbReference type="Google" id="ProtNLM"/>
    </source>
</evidence>
<protein>
    <recommendedName>
        <fullName evidence="4">Lipoprotein</fullName>
    </recommendedName>
</protein>
<feature type="chain" id="PRO_5045565343" description="Lipoprotein" evidence="1">
    <location>
        <begin position="28"/>
        <end position="196"/>
    </location>
</feature>
<feature type="signal peptide" evidence="1">
    <location>
        <begin position="1"/>
        <end position="27"/>
    </location>
</feature>